<name>A0AA49GHW7_9BACT</name>
<dbReference type="EMBL" id="CP120682">
    <property type="protein sequence ID" value="WKN35002.1"/>
    <property type="molecule type" value="Genomic_DNA"/>
</dbReference>
<proteinExistence type="predicted"/>
<sequence length="223" mass="24564">MADLIKILIFLSGSAVLGFFLGRRSRNSAIAVLESQTAEKQRSLIDAKSKLDRCTAKRASLERELAGLQQGKKEEVKPVETKTTAKKVEAKKPVAAAEKPKAEAPVPPKPTTKKAPKKQTTAASAPSKQDEALERVKANAERVNFDRIGRATEAEKDDLKKIKGVGPFLEKKLNTLGIYTFAQIASFTDEDKEAVNEAIEFFPGRISRDNWVDQAKTLQQEKT</sequence>
<dbReference type="Gene3D" id="1.10.150.20">
    <property type="entry name" value="5' to 3' exonuclease, C-terminal subdomain"/>
    <property type="match status" value="1"/>
</dbReference>
<gene>
    <name evidence="2" type="ORF">K4G66_21735</name>
</gene>
<evidence type="ECO:0008006" key="3">
    <source>
        <dbReference type="Google" id="ProtNLM"/>
    </source>
</evidence>
<evidence type="ECO:0000256" key="1">
    <source>
        <dbReference type="SAM" id="MobiDB-lite"/>
    </source>
</evidence>
<reference evidence="2" key="1">
    <citation type="journal article" date="2023" name="Comput. Struct. Biotechnol. J.">
        <title>Discovery of a novel marine Bacteroidetes with a rich repertoire of carbohydrate-active enzymes.</title>
        <authorList>
            <person name="Chen B."/>
            <person name="Liu G."/>
            <person name="Chen Q."/>
            <person name="Wang H."/>
            <person name="Liu L."/>
            <person name="Tang K."/>
        </authorList>
    </citation>
    <scope>NUCLEOTIDE SEQUENCE</scope>
    <source>
        <strain evidence="2">TK19036</strain>
    </source>
</reference>
<accession>A0AA49GHW7</accession>
<feature type="compositionally biased region" description="Basic and acidic residues" evidence="1">
    <location>
        <begin position="86"/>
        <end position="102"/>
    </location>
</feature>
<protein>
    <recommendedName>
        <fullName evidence="3">NADH dehydrogenase subunit E</fullName>
    </recommendedName>
</protein>
<organism evidence="2">
    <name type="scientific">Roseihalotalea indica</name>
    <dbReference type="NCBI Taxonomy" id="2867963"/>
    <lineage>
        <taxon>Bacteria</taxon>
        <taxon>Pseudomonadati</taxon>
        <taxon>Bacteroidota</taxon>
        <taxon>Cytophagia</taxon>
        <taxon>Cytophagales</taxon>
        <taxon>Catalimonadaceae</taxon>
        <taxon>Roseihalotalea</taxon>
    </lineage>
</organism>
<reference evidence="2" key="2">
    <citation type="journal article" date="2024" name="Antonie Van Leeuwenhoek">
        <title>Roseihalotalea indica gen. nov., sp. nov., a halophilic Bacteroidetes from mesopelagic Southwest Indian Ocean with higher carbohydrate metabolic potential.</title>
        <authorList>
            <person name="Chen B."/>
            <person name="Zhang M."/>
            <person name="Lin D."/>
            <person name="Ye J."/>
            <person name="Tang K."/>
        </authorList>
    </citation>
    <scope>NUCLEOTIDE SEQUENCE</scope>
    <source>
        <strain evidence="2">TK19036</strain>
    </source>
</reference>
<evidence type="ECO:0000313" key="2">
    <source>
        <dbReference type="EMBL" id="WKN35002.1"/>
    </source>
</evidence>
<feature type="region of interest" description="Disordered" evidence="1">
    <location>
        <begin position="65"/>
        <end position="133"/>
    </location>
</feature>
<dbReference type="AlphaFoldDB" id="A0AA49GHW7"/>
<feature type="compositionally biased region" description="Basic and acidic residues" evidence="1">
    <location>
        <begin position="65"/>
        <end position="80"/>
    </location>
</feature>